<protein>
    <submittedName>
        <fullName evidence="1">Uncharacterized protein</fullName>
    </submittedName>
</protein>
<evidence type="ECO:0000313" key="1">
    <source>
        <dbReference type="EMBL" id="KAL0907818.1"/>
    </source>
</evidence>
<gene>
    <name evidence="1" type="ORF">M5K25_022257</name>
</gene>
<evidence type="ECO:0000313" key="2">
    <source>
        <dbReference type="Proteomes" id="UP001552299"/>
    </source>
</evidence>
<dbReference type="EMBL" id="JANQDX010000017">
    <property type="protein sequence ID" value="KAL0907818.1"/>
    <property type="molecule type" value="Genomic_DNA"/>
</dbReference>
<reference evidence="1 2" key="1">
    <citation type="journal article" date="2024" name="Plant Biotechnol. J.">
        <title>Dendrobium thyrsiflorum genome and its molecular insights into genes involved in important horticultural traits.</title>
        <authorList>
            <person name="Chen B."/>
            <person name="Wang J.Y."/>
            <person name="Zheng P.J."/>
            <person name="Li K.L."/>
            <person name="Liang Y.M."/>
            <person name="Chen X.F."/>
            <person name="Zhang C."/>
            <person name="Zhao X."/>
            <person name="He X."/>
            <person name="Zhang G.Q."/>
            <person name="Liu Z.J."/>
            <person name="Xu Q."/>
        </authorList>
    </citation>
    <scope>NUCLEOTIDE SEQUENCE [LARGE SCALE GENOMIC DNA]</scope>
    <source>
        <strain evidence="1">GZMU011</strain>
    </source>
</reference>
<sequence>MNQLGTGSRYCSVPELGTAQYRNSVPLGTGTRYNWVPRGTEGYREGTEGYRVPVLRDTEWVPETPARALPLDSAT</sequence>
<accession>A0ABD0U5X9</accession>
<proteinExistence type="predicted"/>
<dbReference type="Proteomes" id="UP001552299">
    <property type="component" value="Unassembled WGS sequence"/>
</dbReference>
<organism evidence="1 2">
    <name type="scientific">Dendrobium thyrsiflorum</name>
    <name type="common">Pinecone-like raceme dendrobium</name>
    <name type="synonym">Orchid</name>
    <dbReference type="NCBI Taxonomy" id="117978"/>
    <lineage>
        <taxon>Eukaryota</taxon>
        <taxon>Viridiplantae</taxon>
        <taxon>Streptophyta</taxon>
        <taxon>Embryophyta</taxon>
        <taxon>Tracheophyta</taxon>
        <taxon>Spermatophyta</taxon>
        <taxon>Magnoliopsida</taxon>
        <taxon>Liliopsida</taxon>
        <taxon>Asparagales</taxon>
        <taxon>Orchidaceae</taxon>
        <taxon>Epidendroideae</taxon>
        <taxon>Malaxideae</taxon>
        <taxon>Dendrobiinae</taxon>
        <taxon>Dendrobium</taxon>
    </lineage>
</organism>
<dbReference type="AlphaFoldDB" id="A0ABD0U5X9"/>
<name>A0ABD0U5X9_DENTH</name>
<keyword evidence="2" id="KW-1185">Reference proteome</keyword>
<comment type="caution">
    <text evidence="1">The sequence shown here is derived from an EMBL/GenBank/DDBJ whole genome shotgun (WGS) entry which is preliminary data.</text>
</comment>